<evidence type="ECO:0000313" key="5">
    <source>
        <dbReference type="EMBL" id="PNY28561.1"/>
    </source>
</evidence>
<dbReference type="PROSITE" id="PS50002">
    <property type="entry name" value="SH3"/>
    <property type="match status" value="1"/>
</dbReference>
<dbReference type="SUPFAM" id="SSF50044">
    <property type="entry name" value="SH3-domain"/>
    <property type="match status" value="1"/>
</dbReference>
<dbReference type="PANTHER" id="PTHR47775">
    <property type="entry name" value="BUD SITE SELECTION PROTEIN 14"/>
    <property type="match status" value="1"/>
</dbReference>
<dbReference type="Proteomes" id="UP000236621">
    <property type="component" value="Unassembled WGS sequence"/>
</dbReference>
<dbReference type="SMART" id="SM00326">
    <property type="entry name" value="SH3"/>
    <property type="match status" value="1"/>
</dbReference>
<dbReference type="GO" id="GO:0030950">
    <property type="term" value="P:establishment or maintenance of actin cytoskeleton polarity"/>
    <property type="evidence" value="ECO:0007669"/>
    <property type="project" value="TreeGrafter"/>
</dbReference>
<dbReference type="InterPro" id="IPR053039">
    <property type="entry name" value="Polarity_Bud-Selection_Reg"/>
</dbReference>
<feature type="compositionally biased region" description="Acidic residues" evidence="3">
    <location>
        <begin position="291"/>
        <end position="302"/>
    </location>
</feature>
<evidence type="ECO:0000256" key="2">
    <source>
        <dbReference type="PROSITE-ProRule" id="PRU00192"/>
    </source>
</evidence>
<dbReference type="Gene3D" id="2.30.30.40">
    <property type="entry name" value="SH3 Domains"/>
    <property type="match status" value="1"/>
</dbReference>
<gene>
    <name evidence="5" type="ORF">TCAP_01518</name>
</gene>
<dbReference type="PANTHER" id="PTHR47775:SF1">
    <property type="entry name" value="BUD SITE SELECTION PROTEIN 14"/>
    <property type="match status" value="1"/>
</dbReference>
<feature type="compositionally biased region" description="Basic and acidic residues" evidence="3">
    <location>
        <begin position="549"/>
        <end position="562"/>
    </location>
</feature>
<feature type="compositionally biased region" description="Basic and acidic residues" evidence="3">
    <location>
        <begin position="517"/>
        <end position="535"/>
    </location>
</feature>
<accession>A0A2K3QM02</accession>
<reference evidence="5 6" key="1">
    <citation type="submission" date="2017-08" db="EMBL/GenBank/DDBJ databases">
        <title>Harnessing the power of phylogenomics to disentangle the directionality and signatures of interkingdom host jumping in the parasitic fungal genus Tolypocladium.</title>
        <authorList>
            <person name="Quandt C.A."/>
            <person name="Patterson W."/>
            <person name="Spatafora J.W."/>
        </authorList>
    </citation>
    <scope>NUCLEOTIDE SEQUENCE [LARGE SCALE GENOMIC DNA]</scope>
    <source>
        <strain evidence="5 6">CBS 113982</strain>
    </source>
</reference>
<protein>
    <submittedName>
        <fullName evidence="5">NAD-specific glutamate dehydrogenase</fullName>
    </submittedName>
</protein>
<evidence type="ECO:0000259" key="4">
    <source>
        <dbReference type="PROSITE" id="PS50002"/>
    </source>
</evidence>
<evidence type="ECO:0000313" key="6">
    <source>
        <dbReference type="Proteomes" id="UP000236621"/>
    </source>
</evidence>
<feature type="compositionally biased region" description="Basic and acidic residues" evidence="3">
    <location>
        <begin position="415"/>
        <end position="436"/>
    </location>
</feature>
<dbReference type="AlphaFoldDB" id="A0A2K3QM02"/>
<feature type="domain" description="SH3" evidence="4">
    <location>
        <begin position="90"/>
        <end position="151"/>
    </location>
</feature>
<keyword evidence="1 2" id="KW-0728">SH3 domain</keyword>
<comment type="caution">
    <text evidence="5">The sequence shown here is derived from an EMBL/GenBank/DDBJ whole genome shotgun (WGS) entry which is preliminary data.</text>
</comment>
<dbReference type="GO" id="GO:0008104">
    <property type="term" value="P:intracellular protein localization"/>
    <property type="evidence" value="ECO:0007669"/>
    <property type="project" value="TreeGrafter"/>
</dbReference>
<name>A0A2K3QM02_9HYPO</name>
<proteinExistence type="predicted"/>
<dbReference type="EMBL" id="NRSZ01000243">
    <property type="protein sequence ID" value="PNY28561.1"/>
    <property type="molecule type" value="Genomic_DNA"/>
</dbReference>
<evidence type="ECO:0000256" key="1">
    <source>
        <dbReference type="ARBA" id="ARBA00022443"/>
    </source>
</evidence>
<dbReference type="InterPro" id="IPR001452">
    <property type="entry name" value="SH3_domain"/>
</dbReference>
<feature type="compositionally biased region" description="Polar residues" evidence="3">
    <location>
        <begin position="312"/>
        <end position="323"/>
    </location>
</feature>
<feature type="region of interest" description="Disordered" evidence="3">
    <location>
        <begin position="236"/>
        <end position="687"/>
    </location>
</feature>
<dbReference type="FunFam" id="2.30.30.40:FF:000035">
    <property type="entry name" value="SH3 domain containing protein"/>
    <property type="match status" value="1"/>
</dbReference>
<evidence type="ECO:0000256" key="3">
    <source>
        <dbReference type="SAM" id="MobiDB-lite"/>
    </source>
</evidence>
<feature type="compositionally biased region" description="Basic and acidic residues" evidence="3">
    <location>
        <begin position="355"/>
        <end position="393"/>
    </location>
</feature>
<dbReference type="STRING" id="45235.A0A2K3QM02"/>
<dbReference type="OrthoDB" id="196165at2759"/>
<feature type="compositionally biased region" description="Basic and acidic residues" evidence="3">
    <location>
        <begin position="242"/>
        <end position="252"/>
    </location>
</feature>
<organism evidence="5 6">
    <name type="scientific">Tolypocladium capitatum</name>
    <dbReference type="NCBI Taxonomy" id="45235"/>
    <lineage>
        <taxon>Eukaryota</taxon>
        <taxon>Fungi</taxon>
        <taxon>Dikarya</taxon>
        <taxon>Ascomycota</taxon>
        <taxon>Pezizomycotina</taxon>
        <taxon>Sordariomycetes</taxon>
        <taxon>Hypocreomycetidae</taxon>
        <taxon>Hypocreales</taxon>
        <taxon>Ophiocordycipitaceae</taxon>
        <taxon>Tolypocladium</taxon>
    </lineage>
</organism>
<keyword evidence="6" id="KW-1185">Reference proteome</keyword>
<feature type="compositionally biased region" description="Polar residues" evidence="3">
    <location>
        <begin position="617"/>
        <end position="627"/>
    </location>
</feature>
<feature type="compositionally biased region" description="Basic and acidic residues" evidence="3">
    <location>
        <begin position="324"/>
        <end position="334"/>
    </location>
</feature>
<dbReference type="GO" id="GO:0051286">
    <property type="term" value="C:cell tip"/>
    <property type="evidence" value="ECO:0007669"/>
    <property type="project" value="TreeGrafter"/>
</dbReference>
<dbReference type="InterPro" id="IPR036028">
    <property type="entry name" value="SH3-like_dom_sf"/>
</dbReference>
<dbReference type="GO" id="GO:0015630">
    <property type="term" value="C:microtubule cytoskeleton"/>
    <property type="evidence" value="ECO:0007669"/>
    <property type="project" value="TreeGrafter"/>
</dbReference>
<feature type="compositionally biased region" description="Acidic residues" evidence="3">
    <location>
        <begin position="563"/>
        <end position="574"/>
    </location>
</feature>
<feature type="compositionally biased region" description="Polar residues" evidence="3">
    <location>
        <begin position="634"/>
        <end position="684"/>
    </location>
</feature>
<sequence length="762" mass="84195">MAAEPDARKRGLFMELGLPGQGSGAGGCFSGHGTFDDDEYGGYSSEGLPLTFPYEPSLEEDDDSEYSLPDELRYVESGWAGDCLQAAEDIDFEFVYALHTFVATVEGQANATKGDTMVLLDDSNSYWWLVRVVKDSSIGYLPAEHIETPTERLARLNKHRNIDVSATRRDVGGKHANKPQLSAAMLGDQSAKQKTSFKGIRRRRKTVTFADPTYVDYSDFDYSTDEEDIEELFGPHPTTAQQHREPQKREKQQSALKTSTEDEATDESAKVEPLKTRATSQDAESAKEEPAGQEEVGESDELIENKPDGPSRSRNGTVRNTDSFFKDESVETKKITLTPNLLRDDNTPRGSTESATRDPKSTASLDKLDKELVSDKERKKGKEKDKKDKDKKPSAIRSFFSRKDKKKAAEDDDESIGKRSMDMVSESRDSEDRAVDDQTYADRPASAQRNPAKLQKVAPADKAPGGTAQKSVELSSYLAEGRNNDVSNVPPASMRIVDPETRETQEVPSNQQQQTRDATRDRSSSATAQREERSVISKIMPTRTGQDPKPQKTVEAKARMELDASDNPEVEEPAADQAQQTPHEPSKEQNGGREMSTRPSLPGASPDGDPISRDKTVTPQHPQQNTMERAHMPATQTTPLNTSNPPALVVDTSSPEGNSPEASPSPDQVQTMADRQRGGSSASKEPTWDDTKLRAFFDETDHIRDLLVVVYDKSNVEPAGSDHPIVGGLFREQNAKLAEITTQLDNMLGDWLARKQRLRGTI</sequence>